<gene>
    <name evidence="5" type="ORF">CTAYLR_000790</name>
</gene>
<dbReference type="Pfam" id="PF00632">
    <property type="entry name" value="HECT"/>
    <property type="match status" value="1"/>
</dbReference>
<dbReference type="InterPro" id="IPR043136">
    <property type="entry name" value="B30.2/SPRY_sf"/>
</dbReference>
<dbReference type="InterPro" id="IPR001870">
    <property type="entry name" value="B30.2/SPRY"/>
</dbReference>
<evidence type="ECO:0000313" key="6">
    <source>
        <dbReference type="Proteomes" id="UP001230188"/>
    </source>
</evidence>
<dbReference type="SMART" id="SM00449">
    <property type="entry name" value="SPRY"/>
    <property type="match status" value="1"/>
</dbReference>
<evidence type="ECO:0000256" key="2">
    <source>
        <dbReference type="PROSITE-ProRule" id="PRU00104"/>
    </source>
</evidence>
<sequence>MARSLHVEWPNATSKEKQNTSWPCMYELQVADLIAGMDGDVAQFRTVYRGSRRDAVVHGLVPLRNYTLRIRATMLFADDYDGDASIETTGPSVQLRTLSGPVFGFDRGSRGESINVSDDGLVATYTGNEAWSMILGDEPLVAGCNQWEVRIDESPTSCIFVGVATRFADTTTFLGGDEHSWGYIGDRALYHKRMKVKVYGERYGMGDVIGVTLDMNHGMLSFSKNGFDLGIAFDGLAGELFPAIAFYNRGQQVSIKTSSYRCPGIGDVIPRLQKRYFGIDELQEYTLLMRSLYGSREKPGRVPATWRQRAFVWYRAWHAGITARHPTFTGADIFVDTSKDACRHFGTAEVLYTLNEHVKAAFPFVGGTVDDDEFRRSERSCFSFAEEAQQQQDLLNALLQNHHHFRAEEKSVSLRECFHSLAKQVEDDYDYPEDLPQVSLNRLTTMASRSRGEPDTKLAQSMFGQLCDRLHFLEPRLLRMGYTHPMDDAQERTFKVKFEGEGVDDYGGPFREIFVQVPLELQDVEGTRCKLPLFLPIEDSTKFVPVPRSPCRAHREMYAFIGKLIGVSLRCKVTMQFNFPSRIWKALLNQALDLDDIAAMAQDVLTEVGHALDEIADRSAETTGLFWTTTLSDGTEIDLRPRGHSQLVSVSETEEYIRVAIAARLNENYEALIAMRAGFESIIPAPVLQVYTGAELEKLVCGVQSVDLDLLRRNTDYDDDVHPDDPHIQYFWEALHSFDEHDRSAFLRFVWARTRLPASQMDFHQKFKIQSAVGDGPARDPDSYLPKCHTCFFSINLPRYSSVEIMAARLKFAIHNCVEMDADFRLADNELVRWFDVD</sequence>
<dbReference type="Gene3D" id="3.90.1750.10">
    <property type="entry name" value="Hect, E3 ligase catalytic domains"/>
    <property type="match status" value="1"/>
</dbReference>
<evidence type="ECO:0000256" key="1">
    <source>
        <dbReference type="ARBA" id="ARBA00022786"/>
    </source>
</evidence>
<dbReference type="Gene3D" id="3.30.2410.10">
    <property type="entry name" value="Hect, E3 ligase catalytic domain"/>
    <property type="match status" value="1"/>
</dbReference>
<dbReference type="InterPro" id="IPR000569">
    <property type="entry name" value="HECT_dom"/>
</dbReference>
<evidence type="ECO:0000259" key="4">
    <source>
        <dbReference type="PROSITE" id="PS50237"/>
    </source>
</evidence>
<dbReference type="AlphaFoldDB" id="A0AAD7XNS9"/>
<dbReference type="Gene3D" id="3.30.2160.10">
    <property type="entry name" value="Hect, E3 ligase catalytic domain"/>
    <property type="match status" value="1"/>
</dbReference>
<dbReference type="InterPro" id="IPR035983">
    <property type="entry name" value="Hect_E3_ubiquitin_ligase"/>
</dbReference>
<organism evidence="5 6">
    <name type="scientific">Chrysophaeum taylorii</name>
    <dbReference type="NCBI Taxonomy" id="2483200"/>
    <lineage>
        <taxon>Eukaryota</taxon>
        <taxon>Sar</taxon>
        <taxon>Stramenopiles</taxon>
        <taxon>Ochrophyta</taxon>
        <taxon>Pelagophyceae</taxon>
        <taxon>Pelagomonadales</taxon>
        <taxon>Pelagomonadaceae</taxon>
        <taxon>Chrysophaeum</taxon>
    </lineage>
</organism>
<name>A0AAD7XNS9_9STRA</name>
<dbReference type="PROSITE" id="PS50237">
    <property type="entry name" value="HECT"/>
    <property type="match status" value="1"/>
</dbReference>
<dbReference type="Pfam" id="PF00622">
    <property type="entry name" value="SPRY"/>
    <property type="match status" value="1"/>
</dbReference>
<dbReference type="InterPro" id="IPR013783">
    <property type="entry name" value="Ig-like_fold"/>
</dbReference>
<accession>A0AAD7XNS9</accession>
<dbReference type="InterPro" id="IPR042469">
    <property type="entry name" value="HECTD3"/>
</dbReference>
<keyword evidence="6" id="KW-1185">Reference proteome</keyword>
<dbReference type="SUPFAM" id="SSF49899">
    <property type="entry name" value="Concanavalin A-like lectins/glucanases"/>
    <property type="match status" value="1"/>
</dbReference>
<dbReference type="PANTHER" id="PTHR46654">
    <property type="entry name" value="E3 UBIQUITIN-PROTEIN LIGASE HECTD3"/>
    <property type="match status" value="1"/>
</dbReference>
<dbReference type="PROSITE" id="PS50188">
    <property type="entry name" value="B302_SPRY"/>
    <property type="match status" value="1"/>
</dbReference>
<comment type="caution">
    <text evidence="5">The sequence shown here is derived from an EMBL/GenBank/DDBJ whole genome shotgun (WGS) entry which is preliminary data.</text>
</comment>
<feature type="domain" description="HECT" evidence="4">
    <location>
        <begin position="484"/>
        <end position="827"/>
    </location>
</feature>
<evidence type="ECO:0000313" key="5">
    <source>
        <dbReference type="EMBL" id="KAJ8614515.1"/>
    </source>
</evidence>
<evidence type="ECO:0000259" key="3">
    <source>
        <dbReference type="PROSITE" id="PS50188"/>
    </source>
</evidence>
<dbReference type="Proteomes" id="UP001230188">
    <property type="component" value="Unassembled WGS sequence"/>
</dbReference>
<dbReference type="SUPFAM" id="SSF56204">
    <property type="entry name" value="Hect, E3 ligase catalytic domain"/>
    <property type="match status" value="1"/>
</dbReference>
<dbReference type="CDD" id="cd11709">
    <property type="entry name" value="SPRY"/>
    <property type="match status" value="1"/>
</dbReference>
<dbReference type="SMART" id="SM00119">
    <property type="entry name" value="HECTc"/>
    <property type="match status" value="1"/>
</dbReference>
<reference evidence="5" key="1">
    <citation type="submission" date="2023-01" db="EMBL/GenBank/DDBJ databases">
        <title>Metagenome sequencing of chrysophaentin producing Chrysophaeum taylorii.</title>
        <authorList>
            <person name="Davison J."/>
            <person name="Bewley C."/>
        </authorList>
    </citation>
    <scope>NUCLEOTIDE SEQUENCE</scope>
    <source>
        <strain evidence="5">NIES-1699</strain>
    </source>
</reference>
<keyword evidence="1 2" id="KW-0833">Ubl conjugation pathway</keyword>
<proteinExistence type="predicted"/>
<dbReference type="EMBL" id="JAQMWT010000005">
    <property type="protein sequence ID" value="KAJ8614515.1"/>
    <property type="molecule type" value="Genomic_DNA"/>
</dbReference>
<feature type="domain" description="B30.2/SPRY" evidence="3">
    <location>
        <begin position="82"/>
        <end position="262"/>
    </location>
</feature>
<dbReference type="InterPro" id="IPR013320">
    <property type="entry name" value="ConA-like_dom_sf"/>
</dbReference>
<feature type="active site" description="Glycyl thioester intermediate" evidence="2">
    <location>
        <position position="791"/>
    </location>
</feature>
<dbReference type="PANTHER" id="PTHR46654:SF1">
    <property type="entry name" value="E3 UBIQUITIN-PROTEIN LIGASE HECTD3"/>
    <property type="match status" value="1"/>
</dbReference>
<dbReference type="GO" id="GO:0004842">
    <property type="term" value="F:ubiquitin-protein transferase activity"/>
    <property type="evidence" value="ECO:0007669"/>
    <property type="project" value="InterPro"/>
</dbReference>
<dbReference type="Gene3D" id="2.60.40.10">
    <property type="entry name" value="Immunoglobulins"/>
    <property type="match status" value="1"/>
</dbReference>
<protein>
    <submittedName>
        <fullName evidence="5">Uncharacterized protein</fullName>
    </submittedName>
</protein>
<dbReference type="InterPro" id="IPR003877">
    <property type="entry name" value="SPRY_dom"/>
</dbReference>
<dbReference type="Gene3D" id="2.60.120.920">
    <property type="match status" value="1"/>
</dbReference>